<dbReference type="GO" id="GO:0015031">
    <property type="term" value="P:protein transport"/>
    <property type="evidence" value="ECO:0007669"/>
    <property type="project" value="InterPro"/>
</dbReference>
<dbReference type="STRING" id="9986.ENSOCUP00000019533"/>
<dbReference type="Proteomes" id="UP000001811">
    <property type="component" value="Chromosome 5"/>
</dbReference>
<evidence type="ECO:0000256" key="3">
    <source>
        <dbReference type="ARBA" id="ARBA00004300"/>
    </source>
</evidence>
<evidence type="ECO:0000256" key="18">
    <source>
        <dbReference type="SAM" id="MobiDB-lite"/>
    </source>
</evidence>
<evidence type="ECO:0000256" key="2">
    <source>
        <dbReference type="ARBA" id="ARBA00004259"/>
    </source>
</evidence>
<dbReference type="GeneID" id="103348513"/>
<feature type="coiled-coil region" evidence="17">
    <location>
        <begin position="8"/>
        <end position="35"/>
    </location>
</feature>
<dbReference type="GO" id="GO:0005813">
    <property type="term" value="C:centrosome"/>
    <property type="evidence" value="ECO:0007669"/>
    <property type="project" value="UniProtKB-SubCell"/>
</dbReference>
<reference evidence="19" key="2">
    <citation type="submission" date="2025-08" db="UniProtKB">
        <authorList>
            <consortium name="Ensembl"/>
        </authorList>
    </citation>
    <scope>IDENTIFICATION</scope>
    <source>
        <strain evidence="19">Thorbecke</strain>
    </source>
</reference>
<dbReference type="InParanoid" id="G1TR80"/>
<evidence type="ECO:0000256" key="11">
    <source>
        <dbReference type="ARBA" id="ARBA00023242"/>
    </source>
</evidence>
<keyword evidence="17" id="KW-0175">Coiled coil</keyword>
<protein>
    <recommendedName>
        <fullName evidence="6">IST1 homolog</fullName>
    </recommendedName>
    <alternativeName>
        <fullName evidence="14">Charged multivesicular body protein 8</fullName>
    </alternativeName>
</protein>
<evidence type="ECO:0000313" key="19">
    <source>
        <dbReference type="Ensembl" id="ENSOCUP00000019533.2"/>
    </source>
</evidence>
<keyword evidence="7" id="KW-0963">Cytoplasm</keyword>
<evidence type="ECO:0000256" key="10">
    <source>
        <dbReference type="ARBA" id="ARBA00023212"/>
    </source>
</evidence>
<proteinExistence type="inferred from homology"/>
<comment type="subunit">
    <text evidence="16">Interacts with CHMP1A, CHMP1B, VPS4A and VTA1. Interacts with SPAST, STAMBP, and USP8. May interact with VPS37B. May associate with the ESCRT-I complex. Interacts with MITD1, in competition with VSP4. Interacts with SPART (via MIT domain); leading to the recruitment of SPART to midbodies. Interacts with SPAST.</text>
</comment>
<keyword evidence="13" id="KW-0968">Cytoplasmic vesicle</keyword>
<reference evidence="19 20" key="1">
    <citation type="journal article" date="2011" name="Nature">
        <title>A high-resolution map of human evolutionary constraint using 29 mammals.</title>
        <authorList>
            <person name="Lindblad-Toh K."/>
            <person name="Garber M."/>
            <person name="Zuk O."/>
            <person name="Lin M.F."/>
            <person name="Parker B.J."/>
            <person name="Washietl S."/>
            <person name="Kheradpour P."/>
            <person name="Ernst J."/>
            <person name="Jordan G."/>
            <person name="Mauceli E."/>
            <person name="Ward L.D."/>
            <person name="Lowe C.B."/>
            <person name="Holloway A.K."/>
            <person name="Clamp M."/>
            <person name="Gnerre S."/>
            <person name="Alfoldi J."/>
            <person name="Beal K."/>
            <person name="Chang J."/>
            <person name="Clawson H."/>
            <person name="Cuff J."/>
            <person name="Di Palma F."/>
            <person name="Fitzgerald S."/>
            <person name="Flicek P."/>
            <person name="Guttman M."/>
            <person name="Hubisz M.J."/>
            <person name="Jaffe D.B."/>
            <person name="Jungreis I."/>
            <person name="Kent W.J."/>
            <person name="Kostka D."/>
            <person name="Lara M."/>
            <person name="Martins A.L."/>
            <person name="Massingham T."/>
            <person name="Moltke I."/>
            <person name="Raney B.J."/>
            <person name="Rasmussen M.D."/>
            <person name="Robinson J."/>
            <person name="Stark A."/>
            <person name="Vilella A.J."/>
            <person name="Wen J."/>
            <person name="Xie X."/>
            <person name="Zody M.C."/>
            <person name="Baldwin J."/>
            <person name="Bloom T."/>
            <person name="Chin C.W."/>
            <person name="Heiman D."/>
            <person name="Nicol R."/>
            <person name="Nusbaum C."/>
            <person name="Young S."/>
            <person name="Wilkinson J."/>
            <person name="Worley K.C."/>
            <person name="Kovar C.L."/>
            <person name="Muzny D.M."/>
            <person name="Gibbs R.A."/>
            <person name="Cree A."/>
            <person name="Dihn H.H."/>
            <person name="Fowler G."/>
            <person name="Jhangiani S."/>
            <person name="Joshi V."/>
            <person name="Lee S."/>
            <person name="Lewis L.R."/>
            <person name="Nazareth L.V."/>
            <person name="Okwuonu G."/>
            <person name="Santibanez J."/>
            <person name="Warren W.C."/>
            <person name="Mardis E.R."/>
            <person name="Weinstock G.M."/>
            <person name="Wilson R.K."/>
            <person name="Delehaunty K."/>
            <person name="Dooling D."/>
            <person name="Fronik C."/>
            <person name="Fulton L."/>
            <person name="Fulton B."/>
            <person name="Graves T."/>
            <person name="Minx P."/>
            <person name="Sodergren E."/>
            <person name="Birney E."/>
            <person name="Margulies E.H."/>
            <person name="Herrero J."/>
            <person name="Green E.D."/>
            <person name="Haussler D."/>
            <person name="Siepel A."/>
            <person name="Goldman N."/>
            <person name="Pollard K.S."/>
            <person name="Pedersen J.S."/>
            <person name="Lander E.S."/>
            <person name="Kellis M."/>
        </authorList>
    </citation>
    <scope>NUCLEOTIDE SEQUENCE [LARGE SCALE GENOMIC DNA]</scope>
    <source>
        <strain evidence="19 20">Thorbecke inbred</strain>
    </source>
</reference>
<keyword evidence="20" id="KW-1185">Reference proteome</keyword>
<organism evidence="19 20">
    <name type="scientific">Oryctolagus cuniculus</name>
    <name type="common">Rabbit</name>
    <dbReference type="NCBI Taxonomy" id="9986"/>
    <lineage>
        <taxon>Eukaryota</taxon>
        <taxon>Metazoa</taxon>
        <taxon>Chordata</taxon>
        <taxon>Craniata</taxon>
        <taxon>Vertebrata</taxon>
        <taxon>Euteleostomi</taxon>
        <taxon>Mammalia</taxon>
        <taxon>Eutheria</taxon>
        <taxon>Euarchontoglires</taxon>
        <taxon>Glires</taxon>
        <taxon>Lagomorpha</taxon>
        <taxon>Leporidae</taxon>
        <taxon>Oryctolagus</taxon>
    </lineage>
</organism>
<keyword evidence="10" id="KW-0206">Cytoskeleton</keyword>
<keyword evidence="11" id="KW-0539">Nucleus</keyword>
<dbReference type="eggNOG" id="KOG2027">
    <property type="taxonomic scope" value="Eukaryota"/>
</dbReference>
<keyword evidence="9" id="KW-0132">Cell division</keyword>
<dbReference type="PANTHER" id="PTHR12161">
    <property type="entry name" value="IST1 FAMILY MEMBER"/>
    <property type="match status" value="1"/>
</dbReference>
<dbReference type="GO" id="GO:0030496">
    <property type="term" value="C:midbody"/>
    <property type="evidence" value="ECO:0007669"/>
    <property type="project" value="UniProtKB-SubCell"/>
</dbReference>
<evidence type="ECO:0000256" key="13">
    <source>
        <dbReference type="ARBA" id="ARBA00023329"/>
    </source>
</evidence>
<dbReference type="EMBL" id="AAGW02055430">
    <property type="status" value="NOT_ANNOTATED_CDS"/>
    <property type="molecule type" value="Genomic_DNA"/>
</dbReference>
<dbReference type="FunFam" id="1.20.1260.60:FF:000001">
    <property type="entry name" value="IST1 homolog isoform X1"/>
    <property type="match status" value="1"/>
</dbReference>
<evidence type="ECO:0000256" key="12">
    <source>
        <dbReference type="ARBA" id="ARBA00023306"/>
    </source>
</evidence>
<evidence type="ECO:0000256" key="6">
    <source>
        <dbReference type="ARBA" id="ARBA00014513"/>
    </source>
</evidence>
<dbReference type="Gene3D" id="1.20.1260.60">
    <property type="entry name" value="Vacuolar protein sorting-associated protein Ist1"/>
    <property type="match status" value="1"/>
</dbReference>
<evidence type="ECO:0000256" key="4">
    <source>
        <dbReference type="ARBA" id="ARBA00004541"/>
    </source>
</evidence>
<keyword evidence="8" id="KW-0597">Phosphoprotein</keyword>
<evidence type="ECO:0000256" key="8">
    <source>
        <dbReference type="ARBA" id="ARBA00022553"/>
    </source>
</evidence>
<dbReference type="GeneTree" id="ENSGT00390000007453"/>
<dbReference type="Pfam" id="PF03398">
    <property type="entry name" value="Ist1"/>
    <property type="match status" value="1"/>
</dbReference>
<dbReference type="InterPro" id="IPR042277">
    <property type="entry name" value="IST1-like"/>
</dbReference>
<comment type="similarity">
    <text evidence="5">Belongs to the IST1 family.</text>
</comment>
<comment type="subcellular location">
    <subcellularLocation>
        <location evidence="3">Cytoplasm</location>
        <location evidence="3">Cytoskeleton</location>
        <location evidence="3">Microtubule organizing center</location>
        <location evidence="3">Centrosome</location>
    </subcellularLocation>
    <subcellularLocation>
        <location evidence="4">Cytoplasmic vesicle</location>
    </subcellularLocation>
    <subcellularLocation>
        <location evidence="1">Midbody</location>
    </subcellularLocation>
    <subcellularLocation>
        <location evidence="2">Nucleus envelope</location>
    </subcellularLocation>
</comment>
<evidence type="ECO:0000256" key="16">
    <source>
        <dbReference type="ARBA" id="ARBA00046920"/>
    </source>
</evidence>
<feature type="region of interest" description="Disordered" evidence="18">
    <location>
        <begin position="200"/>
        <end position="276"/>
    </location>
</feature>
<dbReference type="GO" id="GO:0031410">
    <property type="term" value="C:cytoplasmic vesicle"/>
    <property type="evidence" value="ECO:0007669"/>
    <property type="project" value="UniProtKB-SubCell"/>
</dbReference>
<evidence type="ECO:0000256" key="9">
    <source>
        <dbReference type="ARBA" id="ARBA00022618"/>
    </source>
</evidence>
<evidence type="ECO:0000256" key="1">
    <source>
        <dbReference type="ARBA" id="ARBA00004214"/>
    </source>
</evidence>
<name>G1TR80_RABIT</name>
<feature type="compositionally biased region" description="Basic and acidic residues" evidence="18">
    <location>
        <begin position="244"/>
        <end position="253"/>
    </location>
</feature>
<feature type="compositionally biased region" description="Pro residues" evidence="18">
    <location>
        <begin position="229"/>
        <end position="240"/>
    </location>
</feature>
<dbReference type="Ensembl" id="ENSOCUT00000024187.3">
    <property type="protein sequence ID" value="ENSOCUP00000019533.2"/>
    <property type="gene ID" value="ENSOCUG00000026433.3"/>
</dbReference>
<dbReference type="GO" id="GO:0051301">
    <property type="term" value="P:cell division"/>
    <property type="evidence" value="ECO:0007669"/>
    <property type="project" value="UniProtKB-KW"/>
</dbReference>
<dbReference type="OrthoDB" id="29853at2759"/>
<dbReference type="SMR" id="G1TR80"/>
<evidence type="ECO:0000256" key="5">
    <source>
        <dbReference type="ARBA" id="ARBA00005536"/>
    </source>
</evidence>
<sequence>MFSSAFKADRLRVNLQLVINRLKVLEKKKTEQTQKARKEIADYLAAGKDERARIRVEHVIREDYLVEAMEILELYCDLLLARFSLIHATKQLDPGLAESVSTLIWAAPRLQSEVPELKIVSNQLCAKYSQQYGQLCQTNEIGTVNSQLMYKLNLSTLPPTLVEEYLTEIAKNYNVPYKHKAAIVAKAPADLDGTGLTEDVEKDALGKERGTVAGTGDPLEASASALGPLPGPSPCLPSFPPERQNNEGKKDDSLSPLPPYPGLNPPTSHKPESGAQIGFDKFMLPKLSGVKLQASLFIDPYDSEEVDFEDLNRRLEMLKKTT</sequence>
<evidence type="ECO:0000256" key="14">
    <source>
        <dbReference type="ARBA" id="ARBA00032374"/>
    </source>
</evidence>
<dbReference type="InterPro" id="IPR005061">
    <property type="entry name" value="Ist1"/>
</dbReference>
<accession>G1TR80</accession>
<keyword evidence="12" id="KW-0131">Cell cycle</keyword>
<dbReference type="KEGG" id="ocu:103348513"/>
<comment type="function">
    <text evidence="15">ESCRT-III-like protein involved in cytokinesis, nuclear envelope reassembly and endosomal tubulation. Is required for efficient abscission during cytokinesis. Involved in recruiting VPS4A and/or VPS4B to the midbody of dividing cells. During late anaphase, involved in nuclear envelope reassembly and mitotic spindle disassembly together with the ESCRT-III complex: IST1 acts by mediating the recruitment of SPAST to the nuclear membrane, leading to microtubule severing. Recruited to the reforming nuclear envelope (NE) during anaphase by LEMD2. Regulates early endosomal tubulation together with the ESCRT-III complex by mediating the recruitment of SPAST.</text>
</comment>
<dbReference type="RefSeq" id="XP_051702944.1">
    <property type="nucleotide sequence ID" value="XM_051846984.2"/>
</dbReference>
<dbReference type="RefSeq" id="XP_008255785.1">
    <property type="nucleotide sequence ID" value="XM_008257563.4"/>
</dbReference>
<evidence type="ECO:0000256" key="17">
    <source>
        <dbReference type="SAM" id="Coils"/>
    </source>
</evidence>
<dbReference type="GO" id="GO:0005635">
    <property type="term" value="C:nuclear envelope"/>
    <property type="evidence" value="ECO:0007669"/>
    <property type="project" value="UniProtKB-SubCell"/>
</dbReference>
<evidence type="ECO:0000256" key="7">
    <source>
        <dbReference type="ARBA" id="ARBA00022490"/>
    </source>
</evidence>
<dbReference type="HOGENOM" id="CLU_037652_0_0_1"/>
<evidence type="ECO:0000313" key="20">
    <source>
        <dbReference type="Proteomes" id="UP000001811"/>
    </source>
</evidence>
<dbReference type="AlphaFoldDB" id="G1TR80"/>
<gene>
    <name evidence="19" type="primary">LOC103348513</name>
</gene>
<reference evidence="19" key="3">
    <citation type="submission" date="2025-09" db="UniProtKB">
        <authorList>
            <consortium name="Ensembl"/>
        </authorList>
    </citation>
    <scope>IDENTIFICATION</scope>
    <source>
        <strain evidence="19">Thorbecke</strain>
    </source>
</reference>
<evidence type="ECO:0000256" key="15">
    <source>
        <dbReference type="ARBA" id="ARBA00046124"/>
    </source>
</evidence>
<dbReference type="Bgee" id="ENSOCUG00000026433">
    <property type="expression patterns" value="Expressed in skin of back and 6 other cell types or tissues"/>
</dbReference>
<dbReference type="PANTHER" id="PTHR12161:SF5">
    <property type="entry name" value="IST1 HOMOLOG"/>
    <property type="match status" value="1"/>
</dbReference>